<dbReference type="InterPro" id="IPR000157">
    <property type="entry name" value="TIR_dom"/>
</dbReference>
<dbReference type="Proteomes" id="UP000638014">
    <property type="component" value="Unassembled WGS sequence"/>
</dbReference>
<proteinExistence type="predicted"/>
<evidence type="ECO:0000313" key="3">
    <source>
        <dbReference type="Proteomes" id="UP000638014"/>
    </source>
</evidence>
<accession>A0A8J6QVK9</accession>
<dbReference type="GO" id="GO:0007165">
    <property type="term" value="P:signal transduction"/>
    <property type="evidence" value="ECO:0007669"/>
    <property type="project" value="InterPro"/>
</dbReference>
<dbReference type="InterPro" id="IPR035897">
    <property type="entry name" value="Toll_tir_struct_dom_sf"/>
</dbReference>
<evidence type="ECO:0000259" key="1">
    <source>
        <dbReference type="Pfam" id="PF13676"/>
    </source>
</evidence>
<gene>
    <name evidence="2" type="ORF">IC617_14565</name>
</gene>
<feature type="domain" description="TIR" evidence="1">
    <location>
        <begin position="3"/>
        <end position="119"/>
    </location>
</feature>
<dbReference type="RefSeq" id="WP_191145718.1">
    <property type="nucleotide sequence ID" value="NZ_JACXAF010000020.1"/>
</dbReference>
<dbReference type="Gene3D" id="3.40.50.10140">
    <property type="entry name" value="Toll/interleukin-1 receptor homology (TIR) domain"/>
    <property type="match status" value="1"/>
</dbReference>
<reference evidence="2" key="1">
    <citation type="submission" date="2020-09" db="EMBL/GenBank/DDBJ databases">
        <title>A novel bacterium of genus Neiella, isolated from South China Sea.</title>
        <authorList>
            <person name="Huang H."/>
            <person name="Mo K."/>
            <person name="Hu Y."/>
        </authorList>
    </citation>
    <scope>NUCLEOTIDE SEQUENCE</scope>
    <source>
        <strain evidence="2">HB171785</strain>
    </source>
</reference>
<protein>
    <submittedName>
        <fullName evidence="2">Toll/interleukin-1 receptor domain-containing protein</fullName>
    </submittedName>
</protein>
<comment type="caution">
    <text evidence="2">The sequence shown here is derived from an EMBL/GenBank/DDBJ whole genome shotgun (WGS) entry which is preliminary data.</text>
</comment>
<dbReference type="Pfam" id="PF13676">
    <property type="entry name" value="TIR_2"/>
    <property type="match status" value="1"/>
</dbReference>
<dbReference type="SUPFAM" id="SSF52200">
    <property type="entry name" value="Toll/Interleukin receptor TIR domain"/>
    <property type="match status" value="1"/>
</dbReference>
<keyword evidence="2" id="KW-0675">Receptor</keyword>
<keyword evidence="3" id="KW-1185">Reference proteome</keyword>
<dbReference type="EMBL" id="JACXAF010000020">
    <property type="protein sequence ID" value="MBD1390658.1"/>
    <property type="molecule type" value="Genomic_DNA"/>
</dbReference>
<evidence type="ECO:0000313" key="2">
    <source>
        <dbReference type="EMBL" id="MBD1390658.1"/>
    </source>
</evidence>
<sequence length="294" mass="33539">MEVFISWSGEKSRKSAEILRDWLPSVIQAVTPYFTPKDIDKGQRWSNDIAGKLDASQFGIILVTRDNLNAPWIMFEAGALSKNVGSAHVCPILLDLKPTDLSGPLVQFQATQFSKDDMRKLVGAINDSIEDGCLNEKTLDNIFEKWWPDLEQELKAILSEDDTGTVPSEVRSDRDLLEEILRLVRNNEYTSFDTGNRLFDKLSHKAVSYNETTKTITVWFRENSPYEIHLDQIDSGSQLLDFALQINRKGICKPEHIKEFLDCIEQISDRYFKKNAQGVFCPFGNNKDVNWPAD</sequence>
<dbReference type="AlphaFoldDB" id="A0A8J6QVK9"/>
<organism evidence="2 3">
    <name type="scientific">Neiella litorisoli</name>
    <dbReference type="NCBI Taxonomy" id="2771431"/>
    <lineage>
        <taxon>Bacteria</taxon>
        <taxon>Pseudomonadati</taxon>
        <taxon>Pseudomonadota</taxon>
        <taxon>Gammaproteobacteria</taxon>
        <taxon>Alteromonadales</taxon>
        <taxon>Echinimonadaceae</taxon>
        <taxon>Neiella</taxon>
    </lineage>
</organism>
<name>A0A8J6QVK9_9GAMM</name>